<keyword evidence="4 6" id="KW-1133">Transmembrane helix</keyword>
<evidence type="ECO:0000313" key="8">
    <source>
        <dbReference type="EMBL" id="MBR1137229.1"/>
    </source>
</evidence>
<feature type="transmembrane region" description="Helical" evidence="6">
    <location>
        <begin position="295"/>
        <end position="314"/>
    </location>
</feature>
<keyword evidence="2" id="KW-1003">Cell membrane</keyword>
<evidence type="ECO:0000256" key="4">
    <source>
        <dbReference type="ARBA" id="ARBA00022989"/>
    </source>
</evidence>
<feature type="transmembrane region" description="Helical" evidence="6">
    <location>
        <begin position="401"/>
        <end position="422"/>
    </location>
</feature>
<evidence type="ECO:0000313" key="9">
    <source>
        <dbReference type="Proteomes" id="UP001314635"/>
    </source>
</evidence>
<keyword evidence="9" id="KW-1185">Reference proteome</keyword>
<dbReference type="PANTHER" id="PTHR43124">
    <property type="entry name" value="PURINE EFFLUX PUMP PBUE"/>
    <property type="match status" value="1"/>
</dbReference>
<dbReference type="Proteomes" id="UP001314635">
    <property type="component" value="Unassembled WGS sequence"/>
</dbReference>
<dbReference type="InterPro" id="IPR036259">
    <property type="entry name" value="MFS_trans_sf"/>
</dbReference>
<feature type="transmembrane region" description="Helical" evidence="6">
    <location>
        <begin position="263"/>
        <end position="283"/>
    </location>
</feature>
<evidence type="ECO:0000259" key="7">
    <source>
        <dbReference type="PROSITE" id="PS50850"/>
    </source>
</evidence>
<feature type="transmembrane region" description="Helical" evidence="6">
    <location>
        <begin position="354"/>
        <end position="381"/>
    </location>
</feature>
<dbReference type="InterPro" id="IPR011701">
    <property type="entry name" value="MFS"/>
</dbReference>
<feature type="transmembrane region" description="Helical" evidence="6">
    <location>
        <begin position="238"/>
        <end position="257"/>
    </location>
</feature>
<evidence type="ECO:0000256" key="3">
    <source>
        <dbReference type="ARBA" id="ARBA00022692"/>
    </source>
</evidence>
<reference evidence="9" key="1">
    <citation type="journal article" date="2021" name="ISME J.">
        <title>Evolutionary origin and ecological implication of a unique nif island in free-living Bradyrhizobium lineages.</title>
        <authorList>
            <person name="Tao J."/>
        </authorList>
    </citation>
    <scope>NUCLEOTIDE SEQUENCE [LARGE SCALE GENOMIC DNA]</scope>
    <source>
        <strain evidence="9">SZCCT0094</strain>
    </source>
</reference>
<dbReference type="EMBL" id="JAFCLK010000013">
    <property type="protein sequence ID" value="MBR1137229.1"/>
    <property type="molecule type" value="Genomic_DNA"/>
</dbReference>
<evidence type="ECO:0000256" key="6">
    <source>
        <dbReference type="SAM" id="Phobius"/>
    </source>
</evidence>
<proteinExistence type="predicted"/>
<keyword evidence="5 6" id="KW-0472">Membrane</keyword>
<dbReference type="InterPro" id="IPR050189">
    <property type="entry name" value="MFS_Efflux_Transporters"/>
</dbReference>
<dbReference type="Pfam" id="PF07690">
    <property type="entry name" value="MFS_1"/>
    <property type="match status" value="1"/>
</dbReference>
<feature type="transmembrane region" description="Helical" evidence="6">
    <location>
        <begin position="61"/>
        <end position="83"/>
    </location>
</feature>
<comment type="subcellular location">
    <subcellularLocation>
        <location evidence="1">Cell membrane</location>
        <topology evidence="1">Multi-pass membrane protein</topology>
    </subcellularLocation>
</comment>
<dbReference type="Gene3D" id="1.20.1250.20">
    <property type="entry name" value="MFS general substrate transporter like domains"/>
    <property type="match status" value="2"/>
</dbReference>
<dbReference type="SUPFAM" id="SSF103473">
    <property type="entry name" value="MFS general substrate transporter"/>
    <property type="match status" value="1"/>
</dbReference>
<dbReference type="PANTHER" id="PTHR43124:SF3">
    <property type="entry name" value="CHLORAMPHENICOL EFFLUX PUMP RV0191"/>
    <property type="match status" value="1"/>
</dbReference>
<feature type="transmembrane region" description="Helical" evidence="6">
    <location>
        <begin position="23"/>
        <end position="41"/>
    </location>
</feature>
<protein>
    <submittedName>
        <fullName evidence="8">MFS transporter</fullName>
    </submittedName>
</protein>
<dbReference type="PROSITE" id="PS50850">
    <property type="entry name" value="MFS"/>
    <property type="match status" value="1"/>
</dbReference>
<evidence type="ECO:0000256" key="5">
    <source>
        <dbReference type="ARBA" id="ARBA00023136"/>
    </source>
</evidence>
<organism evidence="8 9">
    <name type="scientific">Bradyrhizobium denitrificans</name>
    <dbReference type="NCBI Taxonomy" id="2734912"/>
    <lineage>
        <taxon>Bacteria</taxon>
        <taxon>Pseudomonadati</taxon>
        <taxon>Pseudomonadota</taxon>
        <taxon>Alphaproteobacteria</taxon>
        <taxon>Hyphomicrobiales</taxon>
        <taxon>Nitrobacteraceae</taxon>
        <taxon>Bradyrhizobium</taxon>
    </lineage>
</organism>
<evidence type="ECO:0000256" key="2">
    <source>
        <dbReference type="ARBA" id="ARBA00022475"/>
    </source>
</evidence>
<feature type="transmembrane region" description="Helical" evidence="6">
    <location>
        <begin position="90"/>
        <end position="109"/>
    </location>
</feature>
<evidence type="ECO:0000256" key="1">
    <source>
        <dbReference type="ARBA" id="ARBA00004651"/>
    </source>
</evidence>
<sequence length="432" mass="44676">MAVLGQHAVSSSSSPIRLLDRTYVAWGTVAFAYAIAFLQRMSPQTVGLSFMRDFGTDASGVAMLASSYFWGYTLMQIPAGLLVDRYGVKRVVLCSMAASVVGSLAFALSPTLFDVFIARVIVACGDALVFTALLKLVAQSFTDERFGLMSGISQVSGYAGGVIATTPLAAAVSGFGWRACFFFIACVGIANLACASMALKAAPSNNNGRTLKSVLLASWQALGSAANWGCAMSFASHFAVVTTLAGVWGIPMVSHYFGISPSAAGAPLLAFMVGNAIGSIFLGHAADRTRSLDSALIRISLLRMLLVAMLWPALAHAFGLVYVGVVFAVLGLVAGGTVPLILKCTKHLYTVERIGVGASINTTSAGVFAGLAQPVIAFAMMAASGLGAGDGSSLHAVANDAGYATLLAALLLMSLPGIFGPLMMRPRLTPNT</sequence>
<feature type="transmembrane region" description="Helical" evidence="6">
    <location>
        <begin position="320"/>
        <end position="342"/>
    </location>
</feature>
<name>A0ABS5G857_9BRAD</name>
<feature type="domain" description="Major facilitator superfamily (MFS) profile" evidence="7">
    <location>
        <begin position="20"/>
        <end position="429"/>
    </location>
</feature>
<keyword evidence="3 6" id="KW-0812">Transmembrane</keyword>
<dbReference type="RefSeq" id="WP_172239973.1">
    <property type="nucleotide sequence ID" value="NZ_JABFDP010000024.1"/>
</dbReference>
<feature type="transmembrane region" description="Helical" evidence="6">
    <location>
        <begin position="115"/>
        <end position="134"/>
    </location>
</feature>
<feature type="transmembrane region" description="Helical" evidence="6">
    <location>
        <begin position="146"/>
        <end position="169"/>
    </location>
</feature>
<dbReference type="InterPro" id="IPR020846">
    <property type="entry name" value="MFS_dom"/>
</dbReference>
<feature type="transmembrane region" description="Helical" evidence="6">
    <location>
        <begin position="175"/>
        <end position="199"/>
    </location>
</feature>
<accession>A0ABS5G857</accession>
<comment type="caution">
    <text evidence="8">The sequence shown here is derived from an EMBL/GenBank/DDBJ whole genome shotgun (WGS) entry which is preliminary data.</text>
</comment>
<gene>
    <name evidence="8" type="ORF">JQ619_15755</name>
</gene>